<dbReference type="InterPro" id="IPR026961">
    <property type="entry name" value="PGG_dom"/>
</dbReference>
<keyword evidence="1" id="KW-0812">Transmembrane</keyword>
<gene>
    <name evidence="3" type="ORF">C5167_034573</name>
</gene>
<dbReference type="SMART" id="SM00248">
    <property type="entry name" value="ANK"/>
    <property type="match status" value="4"/>
</dbReference>
<keyword evidence="1" id="KW-0472">Membrane</keyword>
<feature type="transmembrane region" description="Helical" evidence="1">
    <location>
        <begin position="729"/>
        <end position="754"/>
    </location>
</feature>
<evidence type="ECO:0000259" key="2">
    <source>
        <dbReference type="Pfam" id="PF13962"/>
    </source>
</evidence>
<feature type="transmembrane region" description="Helical" evidence="1">
    <location>
        <begin position="687"/>
        <end position="709"/>
    </location>
</feature>
<dbReference type="AlphaFoldDB" id="A0A4Y7KHM3"/>
<evidence type="ECO:0000313" key="3">
    <source>
        <dbReference type="EMBL" id="RZC71385.1"/>
    </source>
</evidence>
<keyword evidence="1" id="KW-1133">Transmembrane helix</keyword>
<dbReference type="InterPro" id="IPR002110">
    <property type="entry name" value="Ankyrin_rpt"/>
</dbReference>
<dbReference type="Pfam" id="PF13962">
    <property type="entry name" value="PGG"/>
    <property type="match status" value="1"/>
</dbReference>
<dbReference type="Proteomes" id="UP000316621">
    <property type="component" value="Chromosome 7"/>
</dbReference>
<organism evidence="3 4">
    <name type="scientific">Papaver somniferum</name>
    <name type="common">Opium poppy</name>
    <dbReference type="NCBI Taxonomy" id="3469"/>
    <lineage>
        <taxon>Eukaryota</taxon>
        <taxon>Viridiplantae</taxon>
        <taxon>Streptophyta</taxon>
        <taxon>Embryophyta</taxon>
        <taxon>Tracheophyta</taxon>
        <taxon>Spermatophyta</taxon>
        <taxon>Magnoliopsida</taxon>
        <taxon>Ranunculales</taxon>
        <taxon>Papaveraceae</taxon>
        <taxon>Papaveroideae</taxon>
        <taxon>Papaver</taxon>
    </lineage>
</organism>
<dbReference type="EMBL" id="CM010721">
    <property type="protein sequence ID" value="RZC71385.1"/>
    <property type="molecule type" value="Genomic_DNA"/>
</dbReference>
<evidence type="ECO:0000313" key="4">
    <source>
        <dbReference type="Proteomes" id="UP000316621"/>
    </source>
</evidence>
<dbReference type="SUPFAM" id="SSF48403">
    <property type="entry name" value="Ankyrin repeat"/>
    <property type="match status" value="1"/>
</dbReference>
<reference evidence="3 4" key="1">
    <citation type="journal article" date="2018" name="Science">
        <title>The opium poppy genome and morphinan production.</title>
        <authorList>
            <person name="Guo L."/>
            <person name="Winzer T."/>
            <person name="Yang X."/>
            <person name="Li Y."/>
            <person name="Ning Z."/>
            <person name="He Z."/>
            <person name="Teodor R."/>
            <person name="Lu Y."/>
            <person name="Bowser T.A."/>
            <person name="Graham I.A."/>
            <person name="Ye K."/>
        </authorList>
    </citation>
    <scope>NUCLEOTIDE SEQUENCE [LARGE SCALE GENOMIC DNA]</scope>
    <source>
        <strain evidence="4">cv. HN1</strain>
        <tissue evidence="3">Leaves</tissue>
    </source>
</reference>
<dbReference type="InterPro" id="IPR036770">
    <property type="entry name" value="Ankyrin_rpt-contain_sf"/>
</dbReference>
<dbReference type="GO" id="GO:0016020">
    <property type="term" value="C:membrane"/>
    <property type="evidence" value="ECO:0007669"/>
    <property type="project" value="TreeGrafter"/>
</dbReference>
<sequence>MSRSGDDTQSFESRFRNLVDTQEKTQRQLDVLATSFTTLIQTLNQNAKYMNHVSFCDQLGRHEVIDQQNLAVLPQQPTTSCPDDNNNPGDEVAVELAAVTQGMNTNITKMTCPAITSRNNNSNNCNLKESALMRPENDSVVHEMSFRKNCLNDLLNRDRNIILNTDQNVEEILPPKTPSPKLDSGTPVRSFVVVEYMSLYQSAQEGDWEKAQELFNGNPSSMTAIITIESDTALLVAADHKQWEFVEKLVRCMPQEALGLKETKFGYTALHIVAREGKTRIAEAMVTKNNNLTQIRDNEGRVPLLIASLFVSLGKKETIEYLLSVTKDENPSPLSGPDGAALMCNLLDADYYDIALSLFHRSPELVMEKAKNSNMWPLEVMAQRPFNFQSGSKLNFWQRSIYSMVHVDVPISTNSNNIDDPENPAVTAESSPTSRTMTILYWLCQVPGIKHLYKQIYKQKSMHGHASSLVKGMFAQLNQMTTEAEEADFFENSGVLKTAIKFGTTELVEECLKEFPYLIWTKMMKNQTLIQMAIEERNENILNLMCKISEEDKNELVSRKDKDGNGVLHYAAKLAPFPRLNLVSGAALQMQREMQWFKGVKNMVLKSERLVRNKDGFTAQSIFTTQHKELMREGEKWMKDTAQSCMLVAALIATVVFAAAFTVPGGNFNNDESSDRGIPIFLNENSFMIFAIADALALFSSITSILMFLAILTSRYAEEDFLLSLPTKLILGLATLFFSIVTMMVAFGAALDIVLVHRLRWVPIPIVLFGFVPVTLFALLQFPLLVTMVSSTYWPHIFGKQSKHMFRLSNS</sequence>
<dbReference type="Gene3D" id="1.25.40.20">
    <property type="entry name" value="Ankyrin repeat-containing domain"/>
    <property type="match status" value="2"/>
</dbReference>
<feature type="transmembrane region" description="Helical" evidence="1">
    <location>
        <begin position="766"/>
        <end position="786"/>
    </location>
</feature>
<keyword evidence="4" id="KW-1185">Reference proteome</keyword>
<dbReference type="Pfam" id="PF12796">
    <property type="entry name" value="Ank_2"/>
    <property type="match status" value="1"/>
</dbReference>
<dbReference type="Gramene" id="RZC71385">
    <property type="protein sequence ID" value="RZC71385"/>
    <property type="gene ID" value="C5167_034573"/>
</dbReference>
<dbReference type="PANTHER" id="PTHR24177">
    <property type="entry name" value="CASKIN"/>
    <property type="match status" value="1"/>
</dbReference>
<evidence type="ECO:0000256" key="1">
    <source>
        <dbReference type="SAM" id="Phobius"/>
    </source>
</evidence>
<feature type="transmembrane region" description="Helical" evidence="1">
    <location>
        <begin position="646"/>
        <end position="666"/>
    </location>
</feature>
<protein>
    <recommendedName>
        <fullName evidence="2">PGG domain-containing protein</fullName>
    </recommendedName>
</protein>
<proteinExistence type="predicted"/>
<dbReference type="OMA" id="AESIACA"/>
<feature type="domain" description="PGG" evidence="2">
    <location>
        <begin position="635"/>
        <end position="751"/>
    </location>
</feature>
<accession>A0A4Y7KHM3</accession>
<dbReference type="PANTHER" id="PTHR24177:SF365">
    <property type="entry name" value="ANKYRIN REPEAT-CONTAINING PROTEIN NPR4-LIKE ISOFORM X1"/>
    <property type="match status" value="1"/>
</dbReference>
<name>A0A4Y7KHM3_PAPSO</name>